<evidence type="ECO:0000256" key="3">
    <source>
        <dbReference type="ARBA" id="ARBA00022603"/>
    </source>
</evidence>
<dbReference type="PRINTS" id="PR02008">
    <property type="entry name" value="RCMTFAMILY"/>
</dbReference>
<organism evidence="9 10">
    <name type="scientific">Corallincola platygyrae</name>
    <dbReference type="NCBI Taxonomy" id="1193278"/>
    <lineage>
        <taxon>Bacteria</taxon>
        <taxon>Pseudomonadati</taxon>
        <taxon>Pseudomonadota</taxon>
        <taxon>Gammaproteobacteria</taxon>
        <taxon>Alteromonadales</taxon>
        <taxon>Psychromonadaceae</taxon>
        <taxon>Corallincola</taxon>
    </lineage>
</organism>
<dbReference type="Proteomes" id="UP001597380">
    <property type="component" value="Unassembled WGS sequence"/>
</dbReference>
<feature type="binding site" evidence="7">
    <location>
        <begin position="123"/>
        <end position="129"/>
    </location>
    <ligand>
        <name>S-adenosyl-L-methionine</name>
        <dbReference type="ChEBI" id="CHEBI:59789"/>
    </ligand>
</feature>
<dbReference type="Pfam" id="PF01189">
    <property type="entry name" value="Methyltr_RsmB-F"/>
    <property type="match status" value="1"/>
</dbReference>
<feature type="binding site" evidence="7">
    <location>
        <position position="174"/>
    </location>
    <ligand>
        <name>S-adenosyl-L-methionine</name>
        <dbReference type="ChEBI" id="CHEBI:59789"/>
    </ligand>
</feature>
<keyword evidence="6 7" id="KW-0694">RNA-binding</keyword>
<evidence type="ECO:0000256" key="6">
    <source>
        <dbReference type="ARBA" id="ARBA00022884"/>
    </source>
</evidence>
<keyword evidence="3 7" id="KW-0489">Methyltransferase</keyword>
<evidence type="ECO:0000256" key="7">
    <source>
        <dbReference type="PROSITE-ProRule" id="PRU01023"/>
    </source>
</evidence>
<dbReference type="CDD" id="cd02440">
    <property type="entry name" value="AdoMet_MTases"/>
    <property type="match status" value="1"/>
</dbReference>
<evidence type="ECO:0000313" key="9">
    <source>
        <dbReference type="EMBL" id="MFD2095776.1"/>
    </source>
</evidence>
<dbReference type="Gene3D" id="3.10.450.720">
    <property type="match status" value="1"/>
</dbReference>
<dbReference type="Pfam" id="PF13636">
    <property type="entry name" value="Methyltranf_PUA"/>
    <property type="match status" value="1"/>
</dbReference>
<dbReference type="PANTHER" id="PTHR22807">
    <property type="entry name" value="NOP2 YEAST -RELATED NOL1/NOP2/FMU SUN DOMAIN-CONTAINING"/>
    <property type="match status" value="1"/>
</dbReference>
<comment type="similarity">
    <text evidence="1 7">Belongs to the class I-like SAM-binding methyltransferase superfamily. RsmB/NOP family.</text>
</comment>
<dbReference type="GO" id="GO:0008168">
    <property type="term" value="F:methyltransferase activity"/>
    <property type="evidence" value="ECO:0007669"/>
    <property type="project" value="UniProtKB-KW"/>
</dbReference>
<dbReference type="InterPro" id="IPR029063">
    <property type="entry name" value="SAM-dependent_MTases_sf"/>
</dbReference>
<protein>
    <submittedName>
        <fullName evidence="9">16S rRNA (Cytosine(1407)-C(5))-methyltransferase RsmF</fullName>
        <ecNumber evidence="9">2.1.1.178</ecNumber>
    </submittedName>
</protein>
<dbReference type="RefSeq" id="WP_345340156.1">
    <property type="nucleotide sequence ID" value="NZ_BAABLI010000014.1"/>
</dbReference>
<evidence type="ECO:0000256" key="2">
    <source>
        <dbReference type="ARBA" id="ARBA00022490"/>
    </source>
</evidence>
<feature type="active site" description="Nucleophile" evidence="7">
    <location>
        <position position="245"/>
    </location>
</feature>
<evidence type="ECO:0000259" key="8">
    <source>
        <dbReference type="PROSITE" id="PS51686"/>
    </source>
</evidence>
<proteinExistence type="inferred from homology"/>
<dbReference type="NCBIfam" id="NF008898">
    <property type="entry name" value="PRK11933.1"/>
    <property type="match status" value="1"/>
</dbReference>
<dbReference type="Pfam" id="PF21150">
    <property type="entry name" value="YebU_pre-PUA_dom"/>
    <property type="match status" value="1"/>
</dbReference>
<feature type="binding site" evidence="7">
    <location>
        <position position="192"/>
    </location>
    <ligand>
        <name>S-adenosyl-L-methionine</name>
        <dbReference type="ChEBI" id="CHEBI:59789"/>
    </ligand>
</feature>
<dbReference type="Gene3D" id="3.40.50.150">
    <property type="entry name" value="Vaccinia Virus protein VP39"/>
    <property type="match status" value="1"/>
</dbReference>
<sequence>MNTPTTLPTEFIEKVKQILPSDELERFLQVSTQPLKRSIRFNSLKSTQQDMRLVSNRHNWKLEQIPWCPQGAWIEYQHQAPLGNFAEHLTGQFYIQEASSMMPPIALKYAMGAAKLGSVLDMAAAPGSKTTQLAALMNNEGALVANEFSASRIKGLYANLVRCGVTNTALTHYDGRVFGEYLPEAFDAILLDAPCSGEGTFRKDPDAFKNWSQRAVDELSQTQRDLIDSAYKALKPGGKLVYSTCTLNLEENQHVCAYLLQKYPDMAVVNLSELFVGAERSATNEGYLHIWPHHYDSEGFFVAAFSKAEKEMTEKNSFSKPMPAKFPFTKASKKQQQEILQYLAYFGELDISDSSFWLREREVWLFPNKLTELVPLMKFDRIGVKVGEQHKKELRVTHEFAIAYGHQAAQKLDLTAEQAEAFFMGKDLSNSSNYKKGDLVCCYAGVALGLARITGNKLKNKLPRELVRDQGLTFN</sequence>
<dbReference type="InterPro" id="IPR031341">
    <property type="entry name" value="Methyltr_RsmF_N"/>
</dbReference>
<dbReference type="InterPro" id="IPR001678">
    <property type="entry name" value="MeTrfase_RsmB-F_NOP2_dom"/>
</dbReference>
<dbReference type="EMBL" id="JBHUHT010000009">
    <property type="protein sequence ID" value="MFD2095776.1"/>
    <property type="molecule type" value="Genomic_DNA"/>
</dbReference>
<keyword evidence="2" id="KW-0963">Cytoplasm</keyword>
<feature type="domain" description="SAM-dependent MTase RsmB/NOP-type" evidence="8">
    <location>
        <begin position="27"/>
        <end position="308"/>
    </location>
</feature>
<dbReference type="PANTHER" id="PTHR22807:SF30">
    <property type="entry name" value="28S RRNA (CYTOSINE(4447)-C(5))-METHYLTRANSFERASE-RELATED"/>
    <property type="match status" value="1"/>
</dbReference>
<dbReference type="EC" id="2.1.1.178" evidence="9"/>
<dbReference type="InterPro" id="IPR027391">
    <property type="entry name" value="Nol1_Nop2_Fmu_2"/>
</dbReference>
<evidence type="ECO:0000256" key="1">
    <source>
        <dbReference type="ARBA" id="ARBA00007494"/>
    </source>
</evidence>
<dbReference type="SUPFAM" id="SSF53335">
    <property type="entry name" value="S-adenosyl-L-methionine-dependent methyltransferases"/>
    <property type="match status" value="1"/>
</dbReference>
<dbReference type="NCBIfam" id="TIGR00446">
    <property type="entry name" value="nop2p"/>
    <property type="match status" value="1"/>
</dbReference>
<feature type="binding site" evidence="7">
    <location>
        <position position="147"/>
    </location>
    <ligand>
        <name>S-adenosyl-L-methionine</name>
        <dbReference type="ChEBI" id="CHEBI:59789"/>
    </ligand>
</feature>
<keyword evidence="5 7" id="KW-0949">S-adenosyl-L-methionine</keyword>
<dbReference type="GO" id="GO:0032259">
    <property type="term" value="P:methylation"/>
    <property type="evidence" value="ECO:0007669"/>
    <property type="project" value="UniProtKB-KW"/>
</dbReference>
<keyword evidence="4 7" id="KW-0808">Transferase</keyword>
<gene>
    <name evidence="9" type="primary">rsmF</name>
    <name evidence="9" type="ORF">ACFSJ3_07250</name>
</gene>
<name>A0ABW4XJS8_9GAMM</name>
<evidence type="ECO:0000313" key="10">
    <source>
        <dbReference type="Proteomes" id="UP001597380"/>
    </source>
</evidence>
<dbReference type="Pfam" id="PF17125">
    <property type="entry name" value="Methyltr_RsmF_N"/>
    <property type="match status" value="1"/>
</dbReference>
<keyword evidence="10" id="KW-1185">Reference proteome</keyword>
<dbReference type="InterPro" id="IPR023267">
    <property type="entry name" value="RCMT"/>
</dbReference>
<comment type="caution">
    <text evidence="9">The sequence shown here is derived from an EMBL/GenBank/DDBJ whole genome shotgun (WGS) entry which is preliminary data.</text>
</comment>
<evidence type="ECO:0000256" key="4">
    <source>
        <dbReference type="ARBA" id="ARBA00022679"/>
    </source>
</evidence>
<dbReference type="InterPro" id="IPR018314">
    <property type="entry name" value="RsmB/NOL1/NOP2-like_CS"/>
</dbReference>
<evidence type="ECO:0000256" key="5">
    <source>
        <dbReference type="ARBA" id="ARBA00022691"/>
    </source>
</evidence>
<reference evidence="10" key="1">
    <citation type="journal article" date="2019" name="Int. J. Syst. Evol. Microbiol.">
        <title>The Global Catalogue of Microorganisms (GCM) 10K type strain sequencing project: providing services to taxonomists for standard genome sequencing and annotation.</title>
        <authorList>
            <consortium name="The Broad Institute Genomics Platform"/>
            <consortium name="The Broad Institute Genome Sequencing Center for Infectious Disease"/>
            <person name="Wu L."/>
            <person name="Ma J."/>
        </authorList>
    </citation>
    <scope>NUCLEOTIDE SEQUENCE [LARGE SCALE GENOMIC DNA]</scope>
    <source>
        <strain evidence="10">CGMCC 1.10992</strain>
    </source>
</reference>
<dbReference type="InterPro" id="IPR048457">
    <property type="entry name" value="YebU_pre-PUA_dom"/>
</dbReference>
<dbReference type="PROSITE" id="PS51686">
    <property type="entry name" value="SAM_MT_RSMB_NOP"/>
    <property type="match status" value="1"/>
</dbReference>
<accession>A0ABW4XJS8</accession>
<dbReference type="InterPro" id="IPR049560">
    <property type="entry name" value="MeTrfase_RsmB-F_NOP2_cat"/>
</dbReference>
<dbReference type="PROSITE" id="PS01153">
    <property type="entry name" value="NOL1_NOP2_SUN"/>
    <property type="match status" value="1"/>
</dbReference>
<dbReference type="InterPro" id="IPR011023">
    <property type="entry name" value="Nop2p"/>
</dbReference>